<evidence type="ECO:0000256" key="2">
    <source>
        <dbReference type="ARBA" id="ARBA00010883"/>
    </source>
</evidence>
<dbReference type="InterPro" id="IPR051079">
    <property type="entry name" value="Sorting_Nexin_Autophagy"/>
</dbReference>
<organism evidence="11 12">
    <name type="scientific">Cutaneotrichosporon spelunceum</name>
    <dbReference type="NCBI Taxonomy" id="1672016"/>
    <lineage>
        <taxon>Eukaryota</taxon>
        <taxon>Fungi</taxon>
        <taxon>Dikarya</taxon>
        <taxon>Basidiomycota</taxon>
        <taxon>Agaricomycotina</taxon>
        <taxon>Tremellomycetes</taxon>
        <taxon>Trichosporonales</taxon>
        <taxon>Trichosporonaceae</taxon>
        <taxon>Cutaneotrichosporon</taxon>
    </lineage>
</organism>
<dbReference type="Proteomes" id="UP001222932">
    <property type="component" value="Unassembled WGS sequence"/>
</dbReference>
<dbReference type="SUPFAM" id="SSF64268">
    <property type="entry name" value="PX domain"/>
    <property type="match status" value="1"/>
</dbReference>
<dbReference type="Gene3D" id="3.30.1520.10">
    <property type="entry name" value="Phox-like domain"/>
    <property type="match status" value="1"/>
</dbReference>
<feature type="region of interest" description="Disordered" evidence="9">
    <location>
        <begin position="1"/>
        <end position="76"/>
    </location>
</feature>
<evidence type="ECO:0000256" key="4">
    <source>
        <dbReference type="ARBA" id="ARBA00022753"/>
    </source>
</evidence>
<evidence type="ECO:0000256" key="8">
    <source>
        <dbReference type="ARBA" id="ARBA00023136"/>
    </source>
</evidence>
<comment type="caution">
    <text evidence="11">The sequence shown here is derived from an EMBL/GenBank/DDBJ whole genome shotgun (WGS) entry which is preliminary data.</text>
</comment>
<feature type="compositionally biased region" description="Basic and acidic residues" evidence="9">
    <location>
        <begin position="643"/>
        <end position="655"/>
    </location>
</feature>
<dbReference type="Pfam" id="PF00787">
    <property type="entry name" value="PX"/>
    <property type="match status" value="1"/>
</dbReference>
<evidence type="ECO:0000256" key="6">
    <source>
        <dbReference type="ARBA" id="ARBA00023006"/>
    </source>
</evidence>
<dbReference type="InterPro" id="IPR036871">
    <property type="entry name" value="PX_dom_sf"/>
</dbReference>
<feature type="compositionally biased region" description="Polar residues" evidence="9">
    <location>
        <begin position="674"/>
        <end position="690"/>
    </location>
</feature>
<dbReference type="GO" id="GO:0035091">
    <property type="term" value="F:phosphatidylinositol binding"/>
    <property type="evidence" value="ECO:0007669"/>
    <property type="project" value="InterPro"/>
</dbReference>
<feature type="region of interest" description="Disordered" evidence="9">
    <location>
        <begin position="403"/>
        <end position="458"/>
    </location>
</feature>
<dbReference type="InterPro" id="IPR001683">
    <property type="entry name" value="PX_dom"/>
</dbReference>
<dbReference type="GO" id="GO:0005829">
    <property type="term" value="C:cytosol"/>
    <property type="evidence" value="ECO:0007669"/>
    <property type="project" value="GOC"/>
</dbReference>
<keyword evidence="6" id="KW-0072">Autophagy</keyword>
<dbReference type="EMBL" id="BTCM01000005">
    <property type="protein sequence ID" value="GMK58488.1"/>
    <property type="molecule type" value="Genomic_DNA"/>
</dbReference>
<evidence type="ECO:0000313" key="12">
    <source>
        <dbReference type="Proteomes" id="UP001222932"/>
    </source>
</evidence>
<evidence type="ECO:0000256" key="3">
    <source>
        <dbReference type="ARBA" id="ARBA00022448"/>
    </source>
</evidence>
<comment type="similarity">
    <text evidence="2">Belongs to the sorting nexin family.</text>
</comment>
<feature type="domain" description="PX" evidence="10">
    <location>
        <begin position="87"/>
        <end position="204"/>
    </location>
</feature>
<reference evidence="11" key="2">
    <citation type="submission" date="2023-06" db="EMBL/GenBank/DDBJ databases">
        <authorList>
            <person name="Kobayashi Y."/>
            <person name="Kayamori A."/>
            <person name="Aoki K."/>
            <person name="Shiwa Y."/>
            <person name="Fujita N."/>
            <person name="Sugita T."/>
            <person name="Iwasaki W."/>
            <person name="Tanaka N."/>
            <person name="Takashima M."/>
        </authorList>
    </citation>
    <scope>NUCLEOTIDE SEQUENCE</scope>
    <source>
        <strain evidence="11">HIS016</strain>
    </source>
</reference>
<dbReference type="AlphaFoldDB" id="A0AAD3TXD3"/>
<keyword evidence="3" id="KW-0813">Transport</keyword>
<accession>A0AAD3TXD3</accession>
<dbReference type="GO" id="GO:0006914">
    <property type="term" value="P:autophagy"/>
    <property type="evidence" value="ECO:0007669"/>
    <property type="project" value="UniProtKB-KW"/>
</dbReference>
<keyword evidence="5" id="KW-0653">Protein transport</keyword>
<feature type="region of interest" description="Disordered" evidence="9">
    <location>
        <begin position="218"/>
        <end position="241"/>
    </location>
</feature>
<keyword evidence="12" id="KW-1185">Reference proteome</keyword>
<evidence type="ECO:0000256" key="5">
    <source>
        <dbReference type="ARBA" id="ARBA00022927"/>
    </source>
</evidence>
<reference evidence="11" key="1">
    <citation type="journal article" date="2023" name="BMC Genomics">
        <title>Chromosome-level genome assemblies of Cutaneotrichosporon spp. (Trichosporonales, Basidiomycota) reveal imbalanced evolution between nucleotide sequences and chromosome synteny.</title>
        <authorList>
            <person name="Kobayashi Y."/>
            <person name="Kayamori A."/>
            <person name="Aoki K."/>
            <person name="Shiwa Y."/>
            <person name="Matsutani M."/>
            <person name="Fujita N."/>
            <person name="Sugita T."/>
            <person name="Iwasaki W."/>
            <person name="Tanaka N."/>
            <person name="Takashima M."/>
        </authorList>
    </citation>
    <scope>NUCLEOTIDE SEQUENCE</scope>
    <source>
        <strain evidence="11">HIS016</strain>
    </source>
</reference>
<dbReference type="PANTHER" id="PTHR46979:SF2">
    <property type="entry name" value="SORTING NEXIN-41"/>
    <property type="match status" value="1"/>
</dbReference>
<dbReference type="GO" id="GO:0042147">
    <property type="term" value="P:retrograde transport, endosome to Golgi"/>
    <property type="evidence" value="ECO:0007669"/>
    <property type="project" value="InterPro"/>
</dbReference>
<dbReference type="GO" id="GO:0010008">
    <property type="term" value="C:endosome membrane"/>
    <property type="evidence" value="ECO:0007669"/>
    <property type="project" value="UniProtKB-SubCell"/>
</dbReference>
<name>A0AAD3TXD3_9TREE</name>
<protein>
    <recommendedName>
        <fullName evidence="10">PX domain-containing protein</fullName>
    </recommendedName>
</protein>
<keyword evidence="7" id="KW-0446">Lipid-binding</keyword>
<feature type="compositionally biased region" description="Polar residues" evidence="9">
    <location>
        <begin position="656"/>
        <end position="665"/>
    </location>
</feature>
<dbReference type="SMART" id="SM00312">
    <property type="entry name" value="PX"/>
    <property type="match status" value="1"/>
</dbReference>
<feature type="region of interest" description="Disordered" evidence="9">
    <location>
        <begin position="562"/>
        <end position="721"/>
    </location>
</feature>
<dbReference type="InterPro" id="IPR027267">
    <property type="entry name" value="AH/BAR_dom_sf"/>
</dbReference>
<keyword evidence="8" id="KW-0472">Membrane</keyword>
<sequence>MEDPVSNPFVTEPDPSPPASPPLSRTTSNTSSAPRRSSSLLTSGSPPPTQRASFPDPSKPPRGTSRLAGPQPKTDFCCERDRQIARGDDISIVDAYKTTEGGKSSYITYVIRLGTYTTRRRYSAFLSLHQALQGLYPVLIIPPIPSKQSIADYAVKGQSKTKEDAATIARRKRLLEDFLRRIIRHPILGGDHVFHRFLEEGVSWNEVLHSPPVSILPKNPLHAPSHNPTFQDQDEEGESSSSTAYIAHHLLPNPSPTHPLHRPDQRFFESEQFTDKFHQHLQGNMEKVNRLTTKRWSEHATDMSELGAQWNGFSLSEKGELATAIEKVGQAVDTDYLATTELLKEWETSVTEPLHTYTQFAQLIRSRLSFRHQKHVQYELVQEALDTQRDKLELLEASERESRRLEDALERGGSFHSSAPATPAKRPTESEDTGTTSPPAGSNPQPPSPRPPQRRQGNSFGLLSAVKHSLSGMMDVDPEASRRASIAKTRDNISQLEDSLQASAQDLKYASTTLQADLDRFQRQKVADLKALAIQLSTIHREWCLQNLEAWKAAQEAIKEIPDHPNKVPPTEQSAEAGPLGTRDDPDLAVSMDRDLPPVPDRSPESHSAEPLGSPQMASPPMGGGLTMDGSSRFMGGLPIESPFKESKSPLHETKSLMQESTSSQHDAERPQSPVKTGHSSPARSPTRRLSSFKEDAPTNAMSDLRIGRKSSESNGPLGPL</sequence>
<dbReference type="InterPro" id="IPR044106">
    <property type="entry name" value="PX_Snx41/Atg20"/>
</dbReference>
<evidence type="ECO:0000256" key="9">
    <source>
        <dbReference type="SAM" id="MobiDB-lite"/>
    </source>
</evidence>
<keyword evidence="4" id="KW-0967">Endosome</keyword>
<feature type="compositionally biased region" description="Basic and acidic residues" evidence="9">
    <location>
        <begin position="582"/>
        <end position="608"/>
    </location>
</feature>
<dbReference type="CDD" id="cd06867">
    <property type="entry name" value="PX_SNX41_42"/>
    <property type="match status" value="1"/>
</dbReference>
<evidence type="ECO:0000313" key="11">
    <source>
        <dbReference type="EMBL" id="GMK58488.1"/>
    </source>
</evidence>
<dbReference type="Gene3D" id="1.20.1270.60">
    <property type="entry name" value="Arfaptin homology (AH) domain/BAR domain"/>
    <property type="match status" value="2"/>
</dbReference>
<feature type="compositionally biased region" description="Low complexity" evidence="9">
    <location>
        <begin position="22"/>
        <end position="44"/>
    </location>
</feature>
<evidence type="ECO:0000256" key="7">
    <source>
        <dbReference type="ARBA" id="ARBA00023121"/>
    </source>
</evidence>
<dbReference type="GO" id="GO:0015031">
    <property type="term" value="P:protein transport"/>
    <property type="evidence" value="ECO:0007669"/>
    <property type="project" value="UniProtKB-KW"/>
</dbReference>
<evidence type="ECO:0000259" key="10">
    <source>
        <dbReference type="PROSITE" id="PS50195"/>
    </source>
</evidence>
<dbReference type="PROSITE" id="PS50195">
    <property type="entry name" value="PX"/>
    <property type="match status" value="1"/>
</dbReference>
<evidence type="ECO:0000256" key="1">
    <source>
        <dbReference type="ARBA" id="ARBA00004481"/>
    </source>
</evidence>
<dbReference type="PANTHER" id="PTHR46979">
    <property type="entry name" value="SORTING NEXIN-41"/>
    <property type="match status" value="1"/>
</dbReference>
<gene>
    <name evidence="11" type="primary">ATG20</name>
    <name evidence="11" type="ORF">CspeluHIS016_0505200</name>
</gene>
<comment type="subcellular location">
    <subcellularLocation>
        <location evidence="1">Endosome membrane</location>
        <topology evidence="1">Peripheral membrane protein</topology>
    </subcellularLocation>
</comment>
<proteinExistence type="inferred from homology"/>